<keyword evidence="4 10" id="KW-0547">Nucleotide-binding</keyword>
<name>A0A7C5PLV5_9BACT</name>
<evidence type="ECO:0000256" key="1">
    <source>
        <dbReference type="ARBA" id="ARBA00004956"/>
    </source>
</evidence>
<comment type="function">
    <text evidence="10">Component of the acetyl coenzyme A carboxylase (ACC) complex. First, biotin carboxylase catalyzes the carboxylation of biotin on its carrier protein (BCCP) and then the CO(2) group is transferred by the carboxyltransferase to acetyl-CoA to form malonyl-CoA.</text>
</comment>
<comment type="similarity">
    <text evidence="10">Belongs to the AccA family.</text>
</comment>
<dbReference type="NCBIfam" id="NF004344">
    <property type="entry name" value="PRK05724.1"/>
    <property type="match status" value="1"/>
</dbReference>
<dbReference type="Gene3D" id="3.90.226.10">
    <property type="entry name" value="2-enoyl-CoA Hydratase, Chain A, domain 1"/>
    <property type="match status" value="1"/>
</dbReference>
<keyword evidence="6 10" id="KW-0067">ATP-binding</keyword>
<keyword evidence="7 10" id="KW-0443">Lipid metabolism</keyword>
<organism evidence="12">
    <name type="scientific">Thermodesulfobium narugense</name>
    <dbReference type="NCBI Taxonomy" id="184064"/>
    <lineage>
        <taxon>Bacteria</taxon>
        <taxon>Pseudomonadati</taxon>
        <taxon>Thermodesulfobiota</taxon>
        <taxon>Thermodesulfobiia</taxon>
        <taxon>Thermodesulfobiales</taxon>
        <taxon>Thermodesulfobiaceae</taxon>
        <taxon>Thermodesulfobium</taxon>
    </lineage>
</organism>
<dbReference type="NCBIfam" id="NF041504">
    <property type="entry name" value="AccA_sub"/>
    <property type="match status" value="1"/>
</dbReference>
<dbReference type="InterPro" id="IPR001095">
    <property type="entry name" value="Acetyl_CoA_COase_a_su"/>
</dbReference>
<comment type="catalytic activity">
    <reaction evidence="9 10">
        <text>N(6)-carboxybiotinyl-L-lysyl-[protein] + acetyl-CoA = N(6)-biotinyl-L-lysyl-[protein] + malonyl-CoA</text>
        <dbReference type="Rhea" id="RHEA:54728"/>
        <dbReference type="Rhea" id="RHEA-COMP:10505"/>
        <dbReference type="Rhea" id="RHEA-COMP:10506"/>
        <dbReference type="ChEBI" id="CHEBI:57288"/>
        <dbReference type="ChEBI" id="CHEBI:57384"/>
        <dbReference type="ChEBI" id="CHEBI:83144"/>
        <dbReference type="ChEBI" id="CHEBI:83145"/>
        <dbReference type="EC" id="2.1.3.15"/>
    </reaction>
</comment>
<keyword evidence="12" id="KW-0436">Ligase</keyword>
<dbReference type="NCBIfam" id="TIGR00513">
    <property type="entry name" value="accA"/>
    <property type="match status" value="1"/>
</dbReference>
<dbReference type="PANTHER" id="PTHR42853:SF3">
    <property type="entry name" value="ACETYL-COENZYME A CARBOXYLASE CARBOXYL TRANSFERASE SUBUNIT ALPHA, CHLOROPLASTIC"/>
    <property type="match status" value="1"/>
</dbReference>
<keyword evidence="5 10" id="KW-0276">Fatty acid metabolism</keyword>
<evidence type="ECO:0000256" key="3">
    <source>
        <dbReference type="ARBA" id="ARBA00022679"/>
    </source>
</evidence>
<evidence type="ECO:0000256" key="9">
    <source>
        <dbReference type="ARBA" id="ARBA00049152"/>
    </source>
</evidence>
<dbReference type="GO" id="GO:2001295">
    <property type="term" value="P:malonyl-CoA biosynthetic process"/>
    <property type="evidence" value="ECO:0007669"/>
    <property type="project" value="UniProtKB-UniRule"/>
</dbReference>
<keyword evidence="10" id="KW-0963">Cytoplasm</keyword>
<dbReference type="Pfam" id="PF03255">
    <property type="entry name" value="ACCA"/>
    <property type="match status" value="1"/>
</dbReference>
<evidence type="ECO:0000259" key="11">
    <source>
        <dbReference type="PROSITE" id="PS50989"/>
    </source>
</evidence>
<evidence type="ECO:0000256" key="4">
    <source>
        <dbReference type="ARBA" id="ARBA00022741"/>
    </source>
</evidence>
<evidence type="ECO:0000256" key="8">
    <source>
        <dbReference type="ARBA" id="ARBA00023160"/>
    </source>
</evidence>
<dbReference type="HAMAP" id="MF_00823">
    <property type="entry name" value="AcetylCoA_CT_alpha"/>
    <property type="match status" value="1"/>
</dbReference>
<keyword evidence="2 10" id="KW-0444">Lipid biosynthesis</keyword>
<keyword evidence="3 10" id="KW-0808">Transferase</keyword>
<evidence type="ECO:0000256" key="2">
    <source>
        <dbReference type="ARBA" id="ARBA00022516"/>
    </source>
</evidence>
<sequence>MAIDKKEQYTDFEKPIIDLYNKIEELKRASAETGVDMTGEIESLQKRVESLYKVTMKDLTPYQRLQIARHPKRPTTLDLISGVFDDWFEMKGDRLYRDDPSIIGGIAKFSGISVVFIGHQKGNDTKSNVYRNFGMPHPEGYRKAMRLMRHAQKFNLPLITFIDTPGAYPGIEAEERGQSNAIAESICLMSLLSVPSLAIVIGEGGSGGALAISVADRIVMFENSVYSVISPEGCASILFKDAKFADKAASALKMTSYDLLSLGIIDEIIEEPLGGAHRNKDLTIEKTKECIKRNISNLLSLSDEERRRAKWNKYANMGRYISPSTE</sequence>
<dbReference type="EC" id="2.1.3.15" evidence="10"/>
<protein>
    <recommendedName>
        <fullName evidence="10">Acetyl-coenzyme A carboxylase carboxyl transferase subunit alpha</fullName>
        <shortName evidence="10">ACCase subunit alpha</shortName>
        <shortName evidence="10">Acetyl-CoA carboxylase carboxyltransferase subunit alpha</shortName>
        <ecNumber evidence="10">2.1.3.15</ecNumber>
    </recommendedName>
</protein>
<dbReference type="PRINTS" id="PR01069">
    <property type="entry name" value="ACCCTRFRASEA"/>
</dbReference>
<keyword evidence="8 10" id="KW-0275">Fatty acid biosynthesis</keyword>
<evidence type="ECO:0000256" key="10">
    <source>
        <dbReference type="HAMAP-Rule" id="MF_00823"/>
    </source>
</evidence>
<comment type="subcellular location">
    <subcellularLocation>
        <location evidence="10">Cytoplasm</location>
    </subcellularLocation>
</comment>
<reference evidence="12" key="1">
    <citation type="journal article" date="2020" name="mSystems">
        <title>Genome- and Community-Level Interaction Insights into Carbon Utilization and Element Cycling Functions of Hydrothermarchaeota in Hydrothermal Sediment.</title>
        <authorList>
            <person name="Zhou Z."/>
            <person name="Liu Y."/>
            <person name="Xu W."/>
            <person name="Pan J."/>
            <person name="Luo Z.H."/>
            <person name="Li M."/>
        </authorList>
    </citation>
    <scope>NUCLEOTIDE SEQUENCE [LARGE SCALE GENOMIC DNA]</scope>
    <source>
        <strain evidence="12">SpSt-1019</strain>
    </source>
</reference>
<dbReference type="PROSITE" id="PS50989">
    <property type="entry name" value="COA_CT_CTER"/>
    <property type="match status" value="1"/>
</dbReference>
<dbReference type="EMBL" id="DRUY01000069">
    <property type="protein sequence ID" value="HHI65293.1"/>
    <property type="molecule type" value="Genomic_DNA"/>
</dbReference>
<evidence type="ECO:0000313" key="12">
    <source>
        <dbReference type="EMBL" id="HHI65293.1"/>
    </source>
</evidence>
<dbReference type="SUPFAM" id="SSF52096">
    <property type="entry name" value="ClpP/crotonase"/>
    <property type="match status" value="1"/>
</dbReference>
<accession>A0A7C5PLV5</accession>
<dbReference type="InterPro" id="IPR029045">
    <property type="entry name" value="ClpP/crotonase-like_dom_sf"/>
</dbReference>
<dbReference type="AlphaFoldDB" id="A0A7C5PLV5"/>
<proteinExistence type="inferred from homology"/>
<feature type="domain" description="CoA carboxyltransferase C-terminal" evidence="11">
    <location>
        <begin position="43"/>
        <end position="297"/>
    </location>
</feature>
<evidence type="ECO:0000256" key="5">
    <source>
        <dbReference type="ARBA" id="ARBA00022832"/>
    </source>
</evidence>
<dbReference type="PANTHER" id="PTHR42853">
    <property type="entry name" value="ACETYL-COENZYME A CARBOXYLASE CARBOXYL TRANSFERASE SUBUNIT ALPHA"/>
    <property type="match status" value="1"/>
</dbReference>
<dbReference type="UniPathway" id="UPA00655">
    <property type="reaction ID" value="UER00711"/>
</dbReference>
<gene>
    <name evidence="10" type="primary">accA</name>
    <name evidence="12" type="ORF">ENL70_01920</name>
</gene>
<dbReference type="GO" id="GO:0005524">
    <property type="term" value="F:ATP binding"/>
    <property type="evidence" value="ECO:0007669"/>
    <property type="project" value="UniProtKB-KW"/>
</dbReference>
<dbReference type="GO" id="GO:0003989">
    <property type="term" value="F:acetyl-CoA carboxylase activity"/>
    <property type="evidence" value="ECO:0007669"/>
    <property type="project" value="InterPro"/>
</dbReference>
<dbReference type="GO" id="GO:0006633">
    <property type="term" value="P:fatty acid biosynthetic process"/>
    <property type="evidence" value="ECO:0007669"/>
    <property type="project" value="UniProtKB-KW"/>
</dbReference>
<dbReference type="InterPro" id="IPR011763">
    <property type="entry name" value="COA_CT_C"/>
</dbReference>
<comment type="caution">
    <text evidence="12">The sequence shown here is derived from an EMBL/GenBank/DDBJ whole genome shotgun (WGS) entry which is preliminary data.</text>
</comment>
<comment type="pathway">
    <text evidence="1 10">Lipid metabolism; malonyl-CoA biosynthesis; malonyl-CoA from acetyl-CoA: step 1/1.</text>
</comment>
<evidence type="ECO:0000256" key="6">
    <source>
        <dbReference type="ARBA" id="ARBA00022840"/>
    </source>
</evidence>
<dbReference type="GO" id="GO:0009317">
    <property type="term" value="C:acetyl-CoA carboxylase complex"/>
    <property type="evidence" value="ECO:0007669"/>
    <property type="project" value="InterPro"/>
</dbReference>
<evidence type="ECO:0000256" key="7">
    <source>
        <dbReference type="ARBA" id="ARBA00023098"/>
    </source>
</evidence>
<dbReference type="GO" id="GO:0016743">
    <property type="term" value="F:carboxyl- or carbamoyltransferase activity"/>
    <property type="evidence" value="ECO:0007669"/>
    <property type="project" value="UniProtKB-UniRule"/>
</dbReference>
<comment type="subunit">
    <text evidence="10">Acetyl-CoA carboxylase is a heterohexamer composed of biotin carboxyl carrier protein (AccB), biotin carboxylase (AccC) and two subunits each of ACCase subunit alpha (AccA) and ACCase subunit beta (AccD).</text>
</comment>